<protein>
    <submittedName>
        <fullName evidence="2">Uncharacterized protein</fullName>
    </submittedName>
</protein>
<evidence type="ECO:0000256" key="1">
    <source>
        <dbReference type="SAM" id="MobiDB-lite"/>
    </source>
</evidence>
<keyword evidence="3" id="KW-1185">Reference proteome</keyword>
<evidence type="ECO:0000313" key="3">
    <source>
        <dbReference type="Proteomes" id="UP001165065"/>
    </source>
</evidence>
<feature type="compositionally biased region" description="Polar residues" evidence="1">
    <location>
        <begin position="87"/>
        <end position="96"/>
    </location>
</feature>
<feature type="region of interest" description="Disordered" evidence="1">
    <location>
        <begin position="1"/>
        <end position="119"/>
    </location>
</feature>
<organism evidence="2 3">
    <name type="scientific">Triparma columacea</name>
    <dbReference type="NCBI Taxonomy" id="722753"/>
    <lineage>
        <taxon>Eukaryota</taxon>
        <taxon>Sar</taxon>
        <taxon>Stramenopiles</taxon>
        <taxon>Ochrophyta</taxon>
        <taxon>Bolidophyceae</taxon>
        <taxon>Parmales</taxon>
        <taxon>Triparmaceae</taxon>
        <taxon>Triparma</taxon>
    </lineage>
</organism>
<feature type="compositionally biased region" description="Low complexity" evidence="1">
    <location>
        <begin position="62"/>
        <end position="74"/>
    </location>
</feature>
<accession>A0A9W7G720</accession>
<feature type="compositionally biased region" description="Low complexity" evidence="1">
    <location>
        <begin position="1"/>
        <end position="11"/>
    </location>
</feature>
<sequence>MQSSDSSSPSDTVIPGVPSDTLSPPSPSVRYYSTTPSTQSPPPTTSSSSPSLESGRVTTEYSTSSTSGPLNSSPYTSPTVDWDEGNVQGSAGSSVLSGFDRASPLEGGMTNSDSEGTPSTLDEEAVLALEGYISILLSQLPFNPSLVTGESLERASKFMMVNNGEALETAIHKTELEAVGIDGVNGDDVEEGGGRYREVQKVAGFLRGYREAEVSRVGREKVRRLLGSVVEGGAEGLDRELERMRREGEMDDDLVRFIGRNVREQEMLVAGGGSGGEGSGKLLEVLKMLNERVKVEAKSTGGTEEEEEGVKNLKLLAELLKTEERGRREIKIKKELGKGKLERYETFQLLVEDTLSYVGANRGSNMGLLDEGILEDVLGIVKEARKEIPGGKGG</sequence>
<evidence type="ECO:0000313" key="2">
    <source>
        <dbReference type="EMBL" id="GMI34376.1"/>
    </source>
</evidence>
<dbReference type="Proteomes" id="UP001165065">
    <property type="component" value="Unassembled WGS sequence"/>
</dbReference>
<gene>
    <name evidence="2" type="ORF">TrCOL_g6288</name>
</gene>
<proteinExistence type="predicted"/>
<dbReference type="EMBL" id="BRYA01000041">
    <property type="protein sequence ID" value="GMI34376.1"/>
    <property type="molecule type" value="Genomic_DNA"/>
</dbReference>
<reference evidence="3" key="1">
    <citation type="journal article" date="2023" name="Commun. Biol.">
        <title>Genome analysis of Parmales, the sister group of diatoms, reveals the evolutionary specialization of diatoms from phago-mixotrophs to photoautotrophs.</title>
        <authorList>
            <person name="Ban H."/>
            <person name="Sato S."/>
            <person name="Yoshikawa S."/>
            <person name="Yamada K."/>
            <person name="Nakamura Y."/>
            <person name="Ichinomiya M."/>
            <person name="Sato N."/>
            <person name="Blanc-Mathieu R."/>
            <person name="Endo H."/>
            <person name="Kuwata A."/>
            <person name="Ogata H."/>
        </authorList>
    </citation>
    <scope>NUCLEOTIDE SEQUENCE [LARGE SCALE GENOMIC DNA]</scope>
</reference>
<comment type="caution">
    <text evidence="2">The sequence shown here is derived from an EMBL/GenBank/DDBJ whole genome shotgun (WGS) entry which is preliminary data.</text>
</comment>
<feature type="compositionally biased region" description="Polar residues" evidence="1">
    <location>
        <begin position="109"/>
        <end position="119"/>
    </location>
</feature>
<dbReference type="AlphaFoldDB" id="A0A9W7G720"/>
<name>A0A9W7G720_9STRA</name>